<name>U9TJ02_RHIID</name>
<dbReference type="HOGENOM" id="CLU_2905296_0_0_1"/>
<protein>
    <submittedName>
        <fullName evidence="1">Uncharacterized protein</fullName>
    </submittedName>
</protein>
<dbReference type="AlphaFoldDB" id="U9TJ02"/>
<proteinExistence type="predicted"/>
<accession>U9TJ02</accession>
<reference evidence="1" key="1">
    <citation type="submission" date="2013-07" db="EMBL/GenBank/DDBJ databases">
        <title>The genome of an arbuscular mycorrhizal fungus provides insights into the evolution of the oldest plant symbiosis.</title>
        <authorList>
            <consortium name="DOE Joint Genome Institute"/>
            <person name="Tisserant E."/>
            <person name="Malbreil M."/>
            <person name="Kuo A."/>
            <person name="Kohler A."/>
            <person name="Symeonidi A."/>
            <person name="Balestrini R."/>
            <person name="Charron P."/>
            <person name="Duensing N."/>
            <person name="Frei-dit-Frey N."/>
            <person name="Gianinazzi-Pearson V."/>
            <person name="Gilbert B."/>
            <person name="Handa Y."/>
            <person name="Hijri M."/>
            <person name="Kaul R."/>
            <person name="Kawaguchi M."/>
            <person name="Krajinski F."/>
            <person name="Lammers P."/>
            <person name="Lapierre D."/>
            <person name="Masclaux F.G."/>
            <person name="Murat C."/>
            <person name="Morin E."/>
            <person name="Ndikumana S."/>
            <person name="Pagni M."/>
            <person name="Petitpierre D."/>
            <person name="Requena N."/>
            <person name="Rosikiewicz P."/>
            <person name="Riley R."/>
            <person name="Saito K."/>
            <person name="San Clemente H."/>
            <person name="Shapiro H."/>
            <person name="van Tuinen D."/>
            <person name="Becard G."/>
            <person name="Bonfante P."/>
            <person name="Paszkowski U."/>
            <person name="Shachar-Hill Y."/>
            <person name="Young J.P."/>
            <person name="Sanders I.R."/>
            <person name="Henrissat B."/>
            <person name="Rensing S.A."/>
            <person name="Grigoriev I.V."/>
            <person name="Corradi N."/>
            <person name="Roux C."/>
            <person name="Martin F."/>
        </authorList>
    </citation>
    <scope>NUCLEOTIDE SEQUENCE</scope>
    <source>
        <strain evidence="1">DAOM 197198</strain>
    </source>
</reference>
<gene>
    <name evidence="1" type="ORF">GLOINDRAFT_32038</name>
</gene>
<evidence type="ECO:0000313" key="1">
    <source>
        <dbReference type="EMBL" id="ESA08149.1"/>
    </source>
</evidence>
<dbReference type="EMBL" id="KI289516">
    <property type="protein sequence ID" value="ESA08149.1"/>
    <property type="molecule type" value="Genomic_DNA"/>
</dbReference>
<sequence length="62" mass="7082">MYNLTFSRLPFPDVIIKSIFLPCEGEEDDLEKLLKIEQDSAFNWLSTVSFLLHVDSTETASS</sequence>
<organism evidence="1">
    <name type="scientific">Rhizophagus irregularis (strain DAOM 181602 / DAOM 197198 / MUCL 43194)</name>
    <name type="common">Arbuscular mycorrhizal fungus</name>
    <name type="synonym">Glomus intraradices</name>
    <dbReference type="NCBI Taxonomy" id="747089"/>
    <lineage>
        <taxon>Eukaryota</taxon>
        <taxon>Fungi</taxon>
        <taxon>Fungi incertae sedis</taxon>
        <taxon>Mucoromycota</taxon>
        <taxon>Glomeromycotina</taxon>
        <taxon>Glomeromycetes</taxon>
        <taxon>Glomerales</taxon>
        <taxon>Glomeraceae</taxon>
        <taxon>Rhizophagus</taxon>
    </lineage>
</organism>